<evidence type="ECO:0000256" key="3">
    <source>
        <dbReference type="ARBA" id="ARBA00022692"/>
    </source>
</evidence>
<evidence type="ECO:0000256" key="6">
    <source>
        <dbReference type="SAM" id="Phobius"/>
    </source>
</evidence>
<proteinExistence type="inferred from homology"/>
<dbReference type="Proteomes" id="UP001529235">
    <property type="component" value="Unassembled WGS sequence"/>
</dbReference>
<dbReference type="PANTHER" id="PTHR12608">
    <property type="entry name" value="TRANSMEMBRANE PROTEIN HTP-1 RELATED"/>
    <property type="match status" value="1"/>
</dbReference>
<feature type="transmembrane region" description="Helical" evidence="6">
    <location>
        <begin position="6"/>
        <end position="28"/>
    </location>
</feature>
<evidence type="ECO:0000256" key="4">
    <source>
        <dbReference type="ARBA" id="ARBA00022989"/>
    </source>
</evidence>
<dbReference type="EMBL" id="JASNVW010000001">
    <property type="protein sequence ID" value="MDK6028308.1"/>
    <property type="molecule type" value="Genomic_DNA"/>
</dbReference>
<feature type="transmembrane region" description="Helical" evidence="6">
    <location>
        <begin position="168"/>
        <end position="189"/>
    </location>
</feature>
<keyword evidence="8" id="KW-1185">Reference proteome</keyword>
<evidence type="ECO:0000256" key="2">
    <source>
        <dbReference type="ARBA" id="ARBA00009190"/>
    </source>
</evidence>
<dbReference type="InterPro" id="IPR001727">
    <property type="entry name" value="GDT1-like"/>
</dbReference>
<dbReference type="RefSeq" id="WP_285273275.1">
    <property type="nucleotide sequence ID" value="NZ_JASNVW010000001.1"/>
</dbReference>
<feature type="transmembrane region" description="Helical" evidence="6">
    <location>
        <begin position="40"/>
        <end position="60"/>
    </location>
</feature>
<feature type="transmembrane region" description="Helical" evidence="6">
    <location>
        <begin position="134"/>
        <end position="156"/>
    </location>
</feature>
<evidence type="ECO:0000256" key="1">
    <source>
        <dbReference type="ARBA" id="ARBA00004141"/>
    </source>
</evidence>
<dbReference type="GO" id="GO:0016020">
    <property type="term" value="C:membrane"/>
    <property type="evidence" value="ECO:0007669"/>
    <property type="project" value="UniProtKB-SubCell"/>
</dbReference>
<evidence type="ECO:0000256" key="5">
    <source>
        <dbReference type="ARBA" id="ARBA00023136"/>
    </source>
</evidence>
<keyword evidence="3 6" id="KW-0812">Transmembrane</keyword>
<name>A0ABD4Z6S1_9CREN</name>
<keyword evidence="5 6" id="KW-0472">Membrane</keyword>
<accession>A0ABD4Z6S1</accession>
<evidence type="ECO:0000313" key="8">
    <source>
        <dbReference type="Proteomes" id="UP001529235"/>
    </source>
</evidence>
<comment type="caution">
    <text evidence="7">The sequence shown here is derived from an EMBL/GenBank/DDBJ whole genome shotgun (WGS) entry which is preliminary data.</text>
</comment>
<keyword evidence="4 6" id="KW-1133">Transmembrane helix</keyword>
<gene>
    <name evidence="7" type="ORF">QPL79_02890</name>
</gene>
<feature type="transmembrane region" description="Helical" evidence="6">
    <location>
        <begin position="72"/>
        <end position="90"/>
    </location>
</feature>
<comment type="similarity">
    <text evidence="2">Belongs to the GDT1 family.</text>
</comment>
<protein>
    <submittedName>
        <fullName evidence="7">TMEM165/GDT1 family protein</fullName>
    </submittedName>
</protein>
<dbReference type="AlphaFoldDB" id="A0ABD4Z6S1"/>
<organism evidence="7 8">
    <name type="scientific">Ignisphaera cupida</name>
    <dbReference type="NCBI Taxonomy" id="3050454"/>
    <lineage>
        <taxon>Archaea</taxon>
        <taxon>Thermoproteota</taxon>
        <taxon>Thermoprotei</taxon>
        <taxon>Desulfurococcales</taxon>
        <taxon>Desulfurococcaceae</taxon>
        <taxon>Ignisphaera</taxon>
    </lineage>
</organism>
<comment type="subcellular location">
    <subcellularLocation>
        <location evidence="1">Membrane</location>
        <topology evidence="1">Multi-pass membrane protein</topology>
    </subcellularLocation>
</comment>
<sequence>MISINALVEIFTIALSVFFAELGDKTMLSTAFLALHTRRFLAIFIVSLSAFVAANILPIFLGCFIGGFVENYFTRIGAAIVFMFIGFWILFSKDKGFANISKGLASCFFAVFLSELGDKTQLTVASYAMIFRDPISTLLGGVIGYALANAIGVILAKLIGIKISYRGIRFVAGVAFIAIGLMLLLYIVLVNKP</sequence>
<evidence type="ECO:0000313" key="7">
    <source>
        <dbReference type="EMBL" id="MDK6028308.1"/>
    </source>
</evidence>
<dbReference type="Pfam" id="PF01169">
    <property type="entry name" value="GDT1"/>
    <property type="match status" value="2"/>
</dbReference>
<dbReference type="PANTHER" id="PTHR12608:SF1">
    <property type="entry name" value="TRANSMEMBRANE PROTEIN 165"/>
    <property type="match status" value="1"/>
</dbReference>
<reference evidence="7 8" key="1">
    <citation type="submission" date="2023-05" db="EMBL/GenBank/DDBJ databases">
        <title>A new hyperthermophilic archaea 'Ignisphaera cupida' sp. nov. and description of the family 'Ignisphaeraceae' fam. nov.</title>
        <authorList>
            <person name="Podosokorskaya O.A."/>
            <person name="Elcheninov A.G."/>
            <person name="Klukina A."/>
            <person name="Merkel A.Y."/>
        </authorList>
    </citation>
    <scope>NUCLEOTIDE SEQUENCE [LARGE SCALE GENOMIC DNA]</scope>
    <source>
        <strain evidence="7 8">4213-co</strain>
    </source>
</reference>